<evidence type="ECO:0000256" key="1">
    <source>
        <dbReference type="SAM" id="Coils"/>
    </source>
</evidence>
<keyword evidence="1" id="KW-0175">Coiled coil</keyword>
<dbReference type="GeneID" id="117144205"/>
<gene>
    <name evidence="3" type="primary">LOC117144205</name>
</gene>
<evidence type="ECO:0000313" key="3">
    <source>
        <dbReference type="RefSeq" id="XP_033165145.1"/>
    </source>
</evidence>
<feature type="coiled-coil region" evidence="1">
    <location>
        <begin position="159"/>
        <end position="193"/>
    </location>
</feature>
<reference evidence="3" key="1">
    <citation type="submission" date="2025-08" db="UniProtKB">
        <authorList>
            <consortium name="RefSeq"/>
        </authorList>
    </citation>
    <scope>IDENTIFICATION</scope>
    <source>
        <strain evidence="3">Mau12</strain>
        <tissue evidence="3">Whole Body</tissue>
    </source>
</reference>
<dbReference type="AlphaFoldDB" id="A0A6P8K874"/>
<sequence>MCEPSLSDSSTFLYLDMLADILMQDSLEMESDFNTKLKFLKEQEHICLDNAQNALPVVETLKSVNHIMLRVEMELHENEINLIEAEKAVTKLEHSYPSPEILAGQTYPLASTTYQDLLSMLMSTKKTADQCNQIKEEFATYNEQISAKVPSVNLVTKLIDCHNNTLESMEKQIEKLQNQVTQVQKEFELLNKEYESQFQAMCPCKKIKELKRKDTTEVRLRM</sequence>
<evidence type="ECO:0000313" key="2">
    <source>
        <dbReference type="Proteomes" id="UP000515162"/>
    </source>
</evidence>
<dbReference type="Proteomes" id="UP000515162">
    <property type="component" value="Chromosome 3R"/>
</dbReference>
<dbReference type="RefSeq" id="XP_033165145.1">
    <property type="nucleotide sequence ID" value="XM_033309254.1"/>
</dbReference>
<proteinExistence type="predicted"/>
<organism evidence="2 3">
    <name type="scientific">Drosophila mauritiana</name>
    <name type="common">Fruit fly</name>
    <dbReference type="NCBI Taxonomy" id="7226"/>
    <lineage>
        <taxon>Eukaryota</taxon>
        <taxon>Metazoa</taxon>
        <taxon>Ecdysozoa</taxon>
        <taxon>Arthropoda</taxon>
        <taxon>Hexapoda</taxon>
        <taxon>Insecta</taxon>
        <taxon>Pterygota</taxon>
        <taxon>Neoptera</taxon>
        <taxon>Endopterygota</taxon>
        <taxon>Diptera</taxon>
        <taxon>Brachycera</taxon>
        <taxon>Muscomorpha</taxon>
        <taxon>Ephydroidea</taxon>
        <taxon>Drosophilidae</taxon>
        <taxon>Drosophila</taxon>
        <taxon>Sophophora</taxon>
    </lineage>
</organism>
<name>A0A6P8K874_DROMA</name>
<protein>
    <submittedName>
        <fullName evidence="3">Uncharacterized protein LOC117144205</fullName>
    </submittedName>
</protein>
<accession>A0A6P8K874</accession>
<keyword evidence="2" id="KW-1185">Reference proteome</keyword>